<evidence type="ECO:0000313" key="2">
    <source>
        <dbReference type="Proteomes" id="UP001165074"/>
    </source>
</evidence>
<reference evidence="1" key="1">
    <citation type="submission" date="2023-03" db="EMBL/GenBank/DDBJ databases">
        <title>Actinoallomurus iriomotensis NBRC 103684.</title>
        <authorList>
            <person name="Ichikawa N."/>
            <person name="Sato H."/>
            <person name="Tonouchi N."/>
        </authorList>
    </citation>
    <scope>NUCLEOTIDE SEQUENCE</scope>
    <source>
        <strain evidence="1">NBRC 103684</strain>
    </source>
</reference>
<dbReference type="EMBL" id="BSTK01000010">
    <property type="protein sequence ID" value="GLY88207.1"/>
    <property type="molecule type" value="Genomic_DNA"/>
</dbReference>
<organism evidence="1 2">
    <name type="scientific">Actinoallomurus iriomotensis</name>
    <dbReference type="NCBI Taxonomy" id="478107"/>
    <lineage>
        <taxon>Bacteria</taxon>
        <taxon>Bacillati</taxon>
        <taxon>Actinomycetota</taxon>
        <taxon>Actinomycetes</taxon>
        <taxon>Streptosporangiales</taxon>
        <taxon>Thermomonosporaceae</taxon>
        <taxon>Actinoallomurus</taxon>
    </lineage>
</organism>
<dbReference type="Proteomes" id="UP001165074">
    <property type="component" value="Unassembled WGS sequence"/>
</dbReference>
<protein>
    <submittedName>
        <fullName evidence="1">Uncharacterized protein</fullName>
    </submittedName>
</protein>
<proteinExistence type="predicted"/>
<gene>
    <name evidence="1" type="ORF">Airi02_061360</name>
</gene>
<sequence>MSMDTNGISMTTLSDVVTRRDAPSIGGGGGGAATVRCTFTVPPGNKLTLVVGTGGRKGGVGG</sequence>
<dbReference type="AlphaFoldDB" id="A0A9W6W2T7"/>
<evidence type="ECO:0000313" key="1">
    <source>
        <dbReference type="EMBL" id="GLY88207.1"/>
    </source>
</evidence>
<name>A0A9W6W2T7_9ACTN</name>
<accession>A0A9W6W2T7</accession>
<comment type="caution">
    <text evidence="1">The sequence shown here is derived from an EMBL/GenBank/DDBJ whole genome shotgun (WGS) entry which is preliminary data.</text>
</comment>
<keyword evidence="2" id="KW-1185">Reference proteome</keyword>